<gene>
    <name evidence="4" type="primary">LOC118421026</name>
</gene>
<feature type="compositionally biased region" description="Polar residues" evidence="1">
    <location>
        <begin position="199"/>
        <end position="216"/>
    </location>
</feature>
<evidence type="ECO:0000313" key="4">
    <source>
        <dbReference type="RefSeq" id="XP_035684063.1"/>
    </source>
</evidence>
<dbReference type="InterPro" id="IPR030417">
    <property type="entry name" value="MS4A"/>
</dbReference>
<dbReference type="PANTHER" id="PTHR23320:SF130">
    <property type="entry name" value="TRANSMEMBRANE PROTEIN 212"/>
    <property type="match status" value="1"/>
</dbReference>
<sequence length="249" mass="26697">MAAFPYRSVRGLGALQVFLSVVSICLGIGDFVAGLTFSHGVPSDSPSAYYGFYYLGGFRVFYIAAGVWTGLFFLVAGSLAASIGEGRTAERKIGAILTMSMLNIIVFAPGLIGLAVASFVESSKDLAWSGFGGFTALFAQEITLTIVGCLEWILSIVTVTVCFRSDAYDQRAVNQVGPMSTKTSDLFSQRPSRGYSERASLNTDGPSTSKQPGESNEVSERKVNNLAPEIGVRRTRKPSPINMEEKDTP</sequence>
<dbReference type="AlphaFoldDB" id="A0A9J7LKY5"/>
<feature type="compositionally biased region" description="Polar residues" evidence="1">
    <location>
        <begin position="179"/>
        <end position="191"/>
    </location>
</feature>
<keyword evidence="2" id="KW-0812">Transmembrane</keyword>
<dbReference type="PANTHER" id="PTHR23320">
    <property type="entry name" value="MEMBRANE-SPANNING 4-DOMAINS SUBFAMILY A MS4A -RELATED"/>
    <property type="match status" value="1"/>
</dbReference>
<accession>A0A9J7LKY5</accession>
<dbReference type="OrthoDB" id="10071849at2759"/>
<feature type="transmembrane region" description="Helical" evidence="2">
    <location>
        <begin position="137"/>
        <end position="163"/>
    </location>
</feature>
<proteinExistence type="predicted"/>
<keyword evidence="3" id="KW-1185">Reference proteome</keyword>
<evidence type="ECO:0000313" key="3">
    <source>
        <dbReference type="Proteomes" id="UP000001554"/>
    </source>
</evidence>
<feature type="region of interest" description="Disordered" evidence="1">
    <location>
        <begin position="179"/>
        <end position="249"/>
    </location>
</feature>
<keyword evidence="2" id="KW-0472">Membrane</keyword>
<evidence type="ECO:0000256" key="2">
    <source>
        <dbReference type="SAM" id="Phobius"/>
    </source>
</evidence>
<feature type="transmembrane region" description="Helical" evidence="2">
    <location>
        <begin position="12"/>
        <end position="40"/>
    </location>
</feature>
<dbReference type="KEGG" id="bfo:118421026"/>
<dbReference type="Proteomes" id="UP000001554">
    <property type="component" value="Chromosome 8"/>
</dbReference>
<evidence type="ECO:0000256" key="1">
    <source>
        <dbReference type="SAM" id="MobiDB-lite"/>
    </source>
</evidence>
<keyword evidence="2" id="KW-1133">Transmembrane helix</keyword>
<feature type="transmembrane region" description="Helical" evidence="2">
    <location>
        <begin position="60"/>
        <end position="81"/>
    </location>
</feature>
<protein>
    <submittedName>
        <fullName evidence="4">Uncharacterized protein LOC118421026</fullName>
    </submittedName>
</protein>
<dbReference type="RefSeq" id="XP_035684063.1">
    <property type="nucleotide sequence ID" value="XM_035828170.1"/>
</dbReference>
<name>A0A9J7LKY5_BRAFL</name>
<dbReference type="GeneID" id="118421026"/>
<reference evidence="4" key="2">
    <citation type="submission" date="2025-08" db="UniProtKB">
        <authorList>
            <consortium name="RefSeq"/>
        </authorList>
    </citation>
    <scope>IDENTIFICATION</scope>
    <source>
        <strain evidence="4">S238N-H82</strain>
        <tissue evidence="4">Testes</tissue>
    </source>
</reference>
<organism evidence="3 4">
    <name type="scientific">Branchiostoma floridae</name>
    <name type="common">Florida lancelet</name>
    <name type="synonym">Amphioxus</name>
    <dbReference type="NCBI Taxonomy" id="7739"/>
    <lineage>
        <taxon>Eukaryota</taxon>
        <taxon>Metazoa</taxon>
        <taxon>Chordata</taxon>
        <taxon>Cephalochordata</taxon>
        <taxon>Leptocardii</taxon>
        <taxon>Amphioxiformes</taxon>
        <taxon>Branchiostomatidae</taxon>
        <taxon>Branchiostoma</taxon>
    </lineage>
</organism>
<feature type="transmembrane region" description="Helical" evidence="2">
    <location>
        <begin position="93"/>
        <end position="117"/>
    </location>
</feature>
<reference evidence="3" key="1">
    <citation type="journal article" date="2020" name="Nat. Ecol. Evol.">
        <title>Deeply conserved synteny resolves early events in vertebrate evolution.</title>
        <authorList>
            <person name="Simakov O."/>
            <person name="Marletaz F."/>
            <person name="Yue J.X."/>
            <person name="O'Connell B."/>
            <person name="Jenkins J."/>
            <person name="Brandt A."/>
            <person name="Calef R."/>
            <person name="Tung C.H."/>
            <person name="Huang T.K."/>
            <person name="Schmutz J."/>
            <person name="Satoh N."/>
            <person name="Yu J.K."/>
            <person name="Putnam N.H."/>
            <person name="Green R.E."/>
            <person name="Rokhsar D.S."/>
        </authorList>
    </citation>
    <scope>NUCLEOTIDE SEQUENCE [LARGE SCALE GENOMIC DNA]</scope>
    <source>
        <strain evidence="3">S238N-H82</strain>
    </source>
</reference>